<dbReference type="HOGENOM" id="CLU_614166_0_0_1"/>
<dbReference type="RefSeq" id="XP_016643585.1">
    <property type="nucleotide sequence ID" value="XM_016786609.1"/>
</dbReference>
<dbReference type="GeneID" id="27723004"/>
<dbReference type="KEGG" id="sapo:SAPIO_CDS3932"/>
<evidence type="ECO:0000313" key="2">
    <source>
        <dbReference type="EMBL" id="KEZ43786.1"/>
    </source>
</evidence>
<evidence type="ECO:0000256" key="1">
    <source>
        <dbReference type="SAM" id="MobiDB-lite"/>
    </source>
</evidence>
<accession>A0A084G8X4</accession>
<name>A0A084G8X4_PSEDA</name>
<dbReference type="EMBL" id="JOWA01000090">
    <property type="protein sequence ID" value="KEZ43786.1"/>
    <property type="molecule type" value="Genomic_DNA"/>
</dbReference>
<gene>
    <name evidence="2" type="ORF">SAPIO_CDS3932</name>
</gene>
<reference evidence="2 3" key="1">
    <citation type="journal article" date="2014" name="Genome Announc.">
        <title>Draft genome sequence of the pathogenic fungus Scedosporium apiospermum.</title>
        <authorList>
            <person name="Vandeputte P."/>
            <person name="Ghamrawi S."/>
            <person name="Rechenmann M."/>
            <person name="Iltis A."/>
            <person name="Giraud S."/>
            <person name="Fleury M."/>
            <person name="Thornton C."/>
            <person name="Delhaes L."/>
            <person name="Meyer W."/>
            <person name="Papon N."/>
            <person name="Bouchara J.P."/>
        </authorList>
    </citation>
    <scope>NUCLEOTIDE SEQUENCE [LARGE SCALE GENOMIC DNA]</scope>
    <source>
        <strain evidence="2 3">IHEM 14462</strain>
    </source>
</reference>
<dbReference type="Proteomes" id="UP000028545">
    <property type="component" value="Unassembled WGS sequence"/>
</dbReference>
<dbReference type="VEuPathDB" id="FungiDB:SAPIO_CDS3932"/>
<proteinExistence type="predicted"/>
<sequence length="446" mass="51082">MELKSHAAAAFQSMLRQPGPPIWSIHPEAIGHTRPYLETFRHAILPIFPVTTPQVIARIEKLIDEERYLDLAAGTTFIYQAAAFGALHRALQSPGDPCPAHLSKVAQFRLWASQSEGMENQKQYDYTGTGLRNFDHIMLFAYWDVLVGSRDEMNYRRNTLEEIIMNLKDTRGEDAIPFVLCGELIRALGSKNMRQYGRMINKVSIPRQKYQAYRTQPDIAASLVNRLSILNFQGNLSTDADKTGHFDFLTLNHVQQALPRLRMPYHCNPESLFIVERKYATLSRFITSLGNVSTSFYITEGTEVSPEAQAALCIALQTSFYEAIAKSLAVTFGFKTYPSELEYEVLCMLAERCQASTGFYRLSSINGEIYAIARLHELYKRDPSRVNLQNVSRLQQRFFDFLKRITPRNTSRPPKVRSHEPPHEISDPEDEHRPSKRRKVFAQARR</sequence>
<protein>
    <submittedName>
        <fullName evidence="2">Uncharacterized protein</fullName>
    </submittedName>
</protein>
<feature type="compositionally biased region" description="Basic residues" evidence="1">
    <location>
        <begin position="434"/>
        <end position="446"/>
    </location>
</feature>
<comment type="caution">
    <text evidence="2">The sequence shown here is derived from an EMBL/GenBank/DDBJ whole genome shotgun (WGS) entry which is preliminary data.</text>
</comment>
<dbReference type="AlphaFoldDB" id="A0A084G8X4"/>
<organism evidence="2 3">
    <name type="scientific">Pseudallescheria apiosperma</name>
    <name type="common">Scedosporium apiospermum</name>
    <dbReference type="NCBI Taxonomy" id="563466"/>
    <lineage>
        <taxon>Eukaryota</taxon>
        <taxon>Fungi</taxon>
        <taxon>Dikarya</taxon>
        <taxon>Ascomycota</taxon>
        <taxon>Pezizomycotina</taxon>
        <taxon>Sordariomycetes</taxon>
        <taxon>Hypocreomycetidae</taxon>
        <taxon>Microascales</taxon>
        <taxon>Microascaceae</taxon>
        <taxon>Scedosporium</taxon>
    </lineage>
</organism>
<keyword evidence="3" id="KW-1185">Reference proteome</keyword>
<feature type="region of interest" description="Disordered" evidence="1">
    <location>
        <begin position="409"/>
        <end position="446"/>
    </location>
</feature>
<feature type="compositionally biased region" description="Basic and acidic residues" evidence="1">
    <location>
        <begin position="417"/>
        <end position="433"/>
    </location>
</feature>
<evidence type="ECO:0000313" key="3">
    <source>
        <dbReference type="Proteomes" id="UP000028545"/>
    </source>
</evidence>